<dbReference type="InterPro" id="IPR004013">
    <property type="entry name" value="PHP_dom"/>
</dbReference>
<dbReference type="InterPro" id="IPR016195">
    <property type="entry name" value="Pol/histidinol_Pase-like"/>
</dbReference>
<dbReference type="CDD" id="cd07432">
    <property type="entry name" value="PHP_HisPPase"/>
    <property type="match status" value="1"/>
</dbReference>
<dbReference type="PANTHER" id="PTHR42924:SF3">
    <property type="entry name" value="POLYMERASE_HISTIDINOL PHOSPHATASE N-TERMINAL DOMAIN-CONTAINING PROTEIN"/>
    <property type="match status" value="1"/>
</dbReference>
<dbReference type="GO" id="GO:0004534">
    <property type="term" value="F:5'-3' RNA exonuclease activity"/>
    <property type="evidence" value="ECO:0007669"/>
    <property type="project" value="TreeGrafter"/>
</dbReference>
<evidence type="ECO:0000313" key="2">
    <source>
        <dbReference type="EMBL" id="TCV91511.1"/>
    </source>
</evidence>
<dbReference type="SMART" id="SM00481">
    <property type="entry name" value="POLIIIAc"/>
    <property type="match status" value="1"/>
</dbReference>
<dbReference type="Proteomes" id="UP000295515">
    <property type="component" value="Unassembled WGS sequence"/>
</dbReference>
<dbReference type="GO" id="GO:0035312">
    <property type="term" value="F:5'-3' DNA exonuclease activity"/>
    <property type="evidence" value="ECO:0007669"/>
    <property type="project" value="TreeGrafter"/>
</dbReference>
<protein>
    <recommendedName>
        <fullName evidence="1">Polymerase/histidinol phosphatase N-terminal domain-containing protein</fullName>
    </recommendedName>
</protein>
<dbReference type="Gene3D" id="3.20.20.140">
    <property type="entry name" value="Metal-dependent hydrolases"/>
    <property type="match status" value="1"/>
</dbReference>
<accession>A0A4R3YHH2</accession>
<dbReference type="Pfam" id="PF02811">
    <property type="entry name" value="PHP"/>
    <property type="match status" value="1"/>
</dbReference>
<sequence length="231" mass="27571">MFYDLHIHSALSPCSDDDMTLNNIVNMACLKELDLIAITDHNSVKQLYHLADVAQDKIRFIYGVEIQSREEIHVLAYFLDKQLLDTFQAFLDCYLIEEPNDEYYFGHQYIFNEVDEVVNEERRLLIKSLDLSLVEIIDWIHHHHGIAILAHAMSERFSIMNVFMRIDEDLDIDGIEVTKEDHRTLLMERFPYLKNQFWLMNSDAHRLEMISEPIHQFDEKEFFGLWRKRYG</sequence>
<feature type="domain" description="Polymerase/histidinol phosphatase N-terminal" evidence="1">
    <location>
        <begin position="3"/>
        <end position="70"/>
    </location>
</feature>
<dbReference type="EMBL" id="SMCQ01000031">
    <property type="protein sequence ID" value="TCV91511.1"/>
    <property type="molecule type" value="Genomic_DNA"/>
</dbReference>
<dbReference type="InterPro" id="IPR052018">
    <property type="entry name" value="PHP_domain"/>
</dbReference>
<dbReference type="PANTHER" id="PTHR42924">
    <property type="entry name" value="EXONUCLEASE"/>
    <property type="match status" value="1"/>
</dbReference>
<organism evidence="2 3">
    <name type="scientific">Longibaculum muris</name>
    <dbReference type="NCBI Taxonomy" id="1796628"/>
    <lineage>
        <taxon>Bacteria</taxon>
        <taxon>Bacillati</taxon>
        <taxon>Bacillota</taxon>
        <taxon>Erysipelotrichia</taxon>
        <taxon>Erysipelotrichales</taxon>
        <taxon>Coprobacillaceae</taxon>
        <taxon>Longibaculum</taxon>
    </lineage>
</organism>
<reference evidence="2 3" key="1">
    <citation type="submission" date="2019-03" db="EMBL/GenBank/DDBJ databases">
        <title>Genomic Encyclopedia of Type Strains, Phase IV (KMG-IV): sequencing the most valuable type-strain genomes for metagenomic binning, comparative biology and taxonomic classification.</title>
        <authorList>
            <person name="Goeker M."/>
        </authorList>
    </citation>
    <scope>NUCLEOTIDE SEQUENCE [LARGE SCALE GENOMIC DNA]</scope>
    <source>
        <strain evidence="2 3">DSM 29487</strain>
    </source>
</reference>
<gene>
    <name evidence="2" type="ORF">EDD60_1316</name>
</gene>
<dbReference type="GeneID" id="98916654"/>
<keyword evidence="3" id="KW-1185">Reference proteome</keyword>
<dbReference type="RefSeq" id="WP_066450577.1">
    <property type="nucleotide sequence ID" value="NZ_JANKBF010000026.1"/>
</dbReference>
<name>A0A4R3YHH2_9FIRM</name>
<dbReference type="InterPro" id="IPR003141">
    <property type="entry name" value="Pol/His_phosphatase_N"/>
</dbReference>
<comment type="caution">
    <text evidence="2">The sequence shown here is derived from an EMBL/GenBank/DDBJ whole genome shotgun (WGS) entry which is preliminary data.</text>
</comment>
<evidence type="ECO:0000313" key="3">
    <source>
        <dbReference type="Proteomes" id="UP000295515"/>
    </source>
</evidence>
<proteinExistence type="predicted"/>
<evidence type="ECO:0000259" key="1">
    <source>
        <dbReference type="SMART" id="SM00481"/>
    </source>
</evidence>
<dbReference type="AlphaFoldDB" id="A0A4R3YHH2"/>
<dbReference type="SUPFAM" id="SSF89550">
    <property type="entry name" value="PHP domain-like"/>
    <property type="match status" value="1"/>
</dbReference>